<organism evidence="1 3">
    <name type="scientific">Acinetobacter chinensis</name>
    <dbReference type="NCBI Taxonomy" id="2004650"/>
    <lineage>
        <taxon>Bacteria</taxon>
        <taxon>Pseudomonadati</taxon>
        <taxon>Pseudomonadota</taxon>
        <taxon>Gammaproteobacteria</taxon>
        <taxon>Moraxellales</taxon>
        <taxon>Moraxellaceae</taxon>
        <taxon>Acinetobacter</taxon>
    </lineage>
</organism>
<dbReference type="Proteomes" id="UP000263753">
    <property type="component" value="Chromosome"/>
</dbReference>
<dbReference type="EMBL" id="CP032134">
    <property type="protein sequence ID" value="AXY56985.1"/>
    <property type="molecule type" value="Genomic_DNA"/>
</dbReference>
<dbReference type="AlphaFoldDB" id="A0A3B7LY80"/>
<reference evidence="2 4" key="3">
    <citation type="submission" date="2023-06" db="EMBL/GenBank/DDBJ databases">
        <title>Genomic Analysis of Acinetobacter Strains Recovered from South Australian Aquatic Samples provides Insights into the Circulation of Antibiotic Resistance determinants in the Environment.</title>
        <authorList>
            <person name="Tobin L."/>
            <person name="Jarocki V.M."/>
            <person name="Kenyon J."/>
            <person name="Drigo B."/>
            <person name="Donner E."/>
            <person name="Djordjevic S.P."/>
            <person name="Hamidian M."/>
        </authorList>
    </citation>
    <scope>NUCLEOTIDE SEQUENCE [LARGE SCALE GENOMIC DNA]</scope>
    <source>
        <strain evidence="2 4">SAAc652</strain>
    </source>
</reference>
<dbReference type="KEGG" id="achi:CDG60_10675"/>
<sequence length="69" mass="7907">MNKDFSALTYIVDESLADTLCWLVRHQDCFDAFEFDVEHQELKVHHANGTDIIRKGMYLNAGYGLLVTS</sequence>
<reference evidence="3" key="1">
    <citation type="submission" date="2018-09" db="EMBL/GenBank/DDBJ databases">
        <title>The complete genome of Acinetobacter sp. strain WCHAc010005.</title>
        <authorList>
            <person name="Hu Y."/>
            <person name="Long H."/>
            <person name="Feng Y."/>
            <person name="Zong Z."/>
        </authorList>
    </citation>
    <scope>NUCLEOTIDE SEQUENCE [LARGE SCALE GENOMIC DNA]</scope>
    <source>
        <strain evidence="3">WCHAc010005</strain>
    </source>
</reference>
<dbReference type="EMBL" id="JASVDY010000002">
    <property type="protein sequence ID" value="MDV2468933.1"/>
    <property type="molecule type" value="Genomic_DNA"/>
</dbReference>
<evidence type="ECO:0000313" key="4">
    <source>
        <dbReference type="Proteomes" id="UP001278188"/>
    </source>
</evidence>
<reference evidence="1" key="2">
    <citation type="journal article" date="2019" name="J. Microbiol.">
        <title>Acinetobacter chinensis, a novel Acinetobacter species, carrying blaNDM-1, recovered from hospital sewage.</title>
        <authorList>
            <person name="Hu Y."/>
            <person name="Feng Y."/>
            <person name="Qin J."/>
            <person name="Zhang X."/>
            <person name="Zong Z."/>
        </authorList>
    </citation>
    <scope>NUCLEOTIDE SEQUENCE</scope>
    <source>
        <strain evidence="1">WCHAc010005</strain>
    </source>
</reference>
<keyword evidence="4" id="KW-1185">Reference proteome</keyword>
<accession>A0A3B7LY80</accession>
<evidence type="ECO:0000313" key="2">
    <source>
        <dbReference type="EMBL" id="MDV2468933.1"/>
    </source>
</evidence>
<dbReference type="Proteomes" id="UP001278188">
    <property type="component" value="Unassembled WGS sequence"/>
</dbReference>
<protein>
    <submittedName>
        <fullName evidence="1">Uncharacterized protein</fullName>
    </submittedName>
</protein>
<dbReference type="RefSeq" id="WP_087512355.1">
    <property type="nucleotide sequence ID" value="NZ_CP032134.1"/>
</dbReference>
<gene>
    <name evidence="1" type="ORF">CDG60_10675</name>
    <name evidence="2" type="ORF">QR674_08045</name>
</gene>
<evidence type="ECO:0000313" key="1">
    <source>
        <dbReference type="EMBL" id="AXY56985.1"/>
    </source>
</evidence>
<evidence type="ECO:0000313" key="3">
    <source>
        <dbReference type="Proteomes" id="UP000263753"/>
    </source>
</evidence>
<name>A0A3B7LY80_9GAMM</name>
<proteinExistence type="predicted"/>